<dbReference type="STRING" id="595528.A0A0D2WQF7"/>
<dbReference type="eggNOG" id="ENOG502QS0P">
    <property type="taxonomic scope" value="Eukaryota"/>
</dbReference>
<evidence type="ECO:0000256" key="5">
    <source>
        <dbReference type="ARBA" id="ARBA00022946"/>
    </source>
</evidence>
<dbReference type="Pfam" id="PF00076">
    <property type="entry name" value="RRM_1"/>
    <property type="match status" value="1"/>
</dbReference>
<keyword evidence="6" id="KW-1133">Transmembrane helix</keyword>
<keyword evidence="5" id="KW-0809">Transit peptide</keyword>
<dbReference type="GO" id="GO:0003723">
    <property type="term" value="F:RNA binding"/>
    <property type="evidence" value="ECO:0007669"/>
    <property type="project" value="InterPro"/>
</dbReference>
<comment type="similarity">
    <text evidence="2">Belongs to the YME2 family.</text>
</comment>
<protein>
    <recommendedName>
        <fullName evidence="14">Mitochondrial escape protein 2</fullName>
    </recommendedName>
</protein>
<evidence type="ECO:0000256" key="7">
    <source>
        <dbReference type="ARBA" id="ARBA00023128"/>
    </source>
</evidence>
<dbReference type="RefSeq" id="XP_004347375.1">
    <property type="nucleotide sequence ID" value="XM_004347325.2"/>
</dbReference>
<evidence type="ECO:0000256" key="2">
    <source>
        <dbReference type="ARBA" id="ARBA00010320"/>
    </source>
</evidence>
<dbReference type="InterPro" id="IPR018850">
    <property type="entry name" value="Mt_escape_2_C"/>
</dbReference>
<feature type="region of interest" description="Disordered" evidence="9">
    <location>
        <begin position="582"/>
        <end position="623"/>
    </location>
</feature>
<feature type="domain" description="RRM" evidence="10">
    <location>
        <begin position="300"/>
        <end position="355"/>
    </location>
</feature>
<evidence type="ECO:0000259" key="10">
    <source>
        <dbReference type="Pfam" id="PF00076"/>
    </source>
</evidence>
<evidence type="ECO:0008006" key="14">
    <source>
        <dbReference type="Google" id="ProtNLM"/>
    </source>
</evidence>
<dbReference type="InParanoid" id="A0A0D2WQF7"/>
<reference evidence="13" key="1">
    <citation type="submission" date="2011-02" db="EMBL/GenBank/DDBJ databases">
        <title>The Genome Sequence of Capsaspora owczarzaki ATCC 30864.</title>
        <authorList>
            <person name="Russ C."/>
            <person name="Cuomo C."/>
            <person name="Burger G."/>
            <person name="Gray M.W."/>
            <person name="Holland P.W.H."/>
            <person name="King N."/>
            <person name="Lang F.B.F."/>
            <person name="Roger A.J."/>
            <person name="Ruiz-Trillo I."/>
            <person name="Young S.K."/>
            <person name="Zeng Q."/>
            <person name="Gargeya S."/>
            <person name="Alvarado L."/>
            <person name="Berlin A."/>
            <person name="Chapman S.B."/>
            <person name="Chen Z."/>
            <person name="Freedman E."/>
            <person name="Gellesch M."/>
            <person name="Goldberg J."/>
            <person name="Griggs A."/>
            <person name="Gujja S."/>
            <person name="Heilman E."/>
            <person name="Heiman D."/>
            <person name="Howarth C."/>
            <person name="Mehta T."/>
            <person name="Neiman D."/>
            <person name="Pearson M."/>
            <person name="Roberts A."/>
            <person name="Saif S."/>
            <person name="Shea T."/>
            <person name="Shenoy N."/>
            <person name="Sisk P."/>
            <person name="Stolte C."/>
            <person name="Sykes S."/>
            <person name="White J."/>
            <person name="Yandava C."/>
            <person name="Haas B."/>
            <person name="Nusbaum C."/>
            <person name="Birren B."/>
        </authorList>
    </citation>
    <scope>NUCLEOTIDE SEQUENCE</scope>
    <source>
        <strain evidence="13">ATCC 30864</strain>
    </source>
</reference>
<dbReference type="FunCoup" id="A0A0D2WQF7">
    <property type="interactions" value="6"/>
</dbReference>
<evidence type="ECO:0000256" key="6">
    <source>
        <dbReference type="ARBA" id="ARBA00022989"/>
    </source>
</evidence>
<feature type="domain" description="Mitochondrial escape protein 2 C-terminal" evidence="11">
    <location>
        <begin position="454"/>
        <end position="923"/>
    </location>
</feature>
<evidence type="ECO:0000313" key="13">
    <source>
        <dbReference type="Proteomes" id="UP000008743"/>
    </source>
</evidence>
<dbReference type="PANTHER" id="PTHR32198">
    <property type="entry name" value="MITOCHONDRIAL ESCAPE PROTEIN 2"/>
    <property type="match status" value="1"/>
</dbReference>
<keyword evidence="8" id="KW-0472">Membrane</keyword>
<dbReference type="GO" id="GO:0005743">
    <property type="term" value="C:mitochondrial inner membrane"/>
    <property type="evidence" value="ECO:0007669"/>
    <property type="project" value="UniProtKB-SubCell"/>
</dbReference>
<keyword evidence="4" id="KW-0999">Mitochondrion inner membrane</keyword>
<keyword evidence="3" id="KW-0812">Transmembrane</keyword>
<evidence type="ECO:0000259" key="11">
    <source>
        <dbReference type="Pfam" id="PF10443"/>
    </source>
</evidence>
<dbReference type="CDD" id="cd12433">
    <property type="entry name" value="RRM_Yme2p_like"/>
    <property type="match status" value="1"/>
</dbReference>
<feature type="compositionally biased region" description="Pro residues" evidence="9">
    <location>
        <begin position="600"/>
        <end position="613"/>
    </location>
</feature>
<evidence type="ECO:0000256" key="4">
    <source>
        <dbReference type="ARBA" id="ARBA00022792"/>
    </source>
</evidence>
<dbReference type="SUPFAM" id="SSF54928">
    <property type="entry name" value="RNA-binding domain, RBD"/>
    <property type="match status" value="1"/>
</dbReference>
<evidence type="ECO:0000256" key="1">
    <source>
        <dbReference type="ARBA" id="ARBA00004434"/>
    </source>
</evidence>
<keyword evidence="7" id="KW-0496">Mitochondrion</keyword>
<dbReference type="AlphaFoldDB" id="A0A0D2WQF7"/>
<dbReference type="PANTHER" id="PTHR32198:SF2">
    <property type="entry name" value="MITOCHONDRIAL ESCAPE PROTEIN 2"/>
    <property type="match status" value="1"/>
</dbReference>
<dbReference type="InterPro" id="IPR039627">
    <property type="entry name" value="Yme2_C"/>
</dbReference>
<sequence length="984" mass="108758">MAWSSLLARWRGLTLQHPRLIDGLLAHKPLPAASKITASPALTAALWLGTSAARSLSSVCTSASSLSSSQSAQAPSHARSTPPARAFHLDRVGATFHGICGTGLGATRLARLVAAPARQDTLTSAAVRASHSLEKRGLGELYKHEPSSSGRSSTTATLYIPDTLPEGRHYGTLWVDNVFPLKIHSLDLRSKLVNSDKDELTKLFTEKFLAPSIASKVNILDVTPRLKDGGMFVHYTVTDDVSSEDVALACHLHSKENGVRAWFNQQRVRIYDVEGIPFNEDILSKYPTTKIRVEWQGPDPSLELFYEEFRPYGQIYDITINPVQPNTVRSAIVQYVRIRSATSARNCLHGKKMGSVSLTIRYELTNQTNFILQWITSHPRITVPILLAVLGALTYAIFDPLRVFFITNQITHRFSLDQYSSYQWLQRETLARLKFLNVSDDDDEKHDPLVWSERRHDEHRLSNWLKEHPDTFLFLNGPKGSGKSALLKTAIRDRKYKIVIHCDRLAGQSENEVLSRLASSTGFFPSFTWLLQAFNLADSLMAAATGQRLQSGTSNTTETQLKKILECTAIALSNITSAQREAAAQRAKNGKTGTAALPSTPTPAPGLPVPPPVAEKQPANPSLLPSPELAPTLGLHPVNQPHLPTVVVHDDEGRLLDSEAIEYPVVVIDGFYDKDKDKNQLLYDRLAEWAALLVETHIAHVVFVSNNTSAVKPLAKALPNKAFETISLSDASSDAAVSYVKRGLDHVPHVVAEDIPTSVAYLGGRLTDLQLLVQKVKAGMTAREAVSDIVQRAIVEVRKYGLAEEISDANPSMVWSRVQLWYVIQLLAQSEDVSFDEIKYSPYFKGDDKALFALERAELINVVHGNGRPLLIRAGKPVYRAAFREMIYDTKFSAGMDLTVAKTLLEEEDKRILGLENELKDIALIYQGNVSLSRTLQDRQEHLLERLHESQAKAAKYYAQLNAAKATLKPSPVSANGSSSSSYQ</sequence>
<dbReference type="InterPro" id="IPR035979">
    <property type="entry name" value="RBD_domain_sf"/>
</dbReference>
<dbReference type="Gene3D" id="3.30.70.330">
    <property type="match status" value="1"/>
</dbReference>
<evidence type="ECO:0000256" key="3">
    <source>
        <dbReference type="ARBA" id="ARBA00022692"/>
    </source>
</evidence>
<accession>A0A0D2WQF7</accession>
<organism evidence="12 13">
    <name type="scientific">Capsaspora owczarzaki (strain ATCC 30864)</name>
    <dbReference type="NCBI Taxonomy" id="595528"/>
    <lineage>
        <taxon>Eukaryota</taxon>
        <taxon>Filasterea</taxon>
        <taxon>Capsaspora</taxon>
    </lineage>
</organism>
<dbReference type="PhylomeDB" id="A0A0D2WQF7"/>
<dbReference type="OrthoDB" id="10267654at2759"/>
<gene>
    <name evidence="12" type="ORF">CAOG_004628</name>
</gene>
<keyword evidence="13" id="KW-1185">Reference proteome</keyword>
<dbReference type="Proteomes" id="UP000008743">
    <property type="component" value="Unassembled WGS sequence"/>
</dbReference>
<dbReference type="EMBL" id="KE346366">
    <property type="protein sequence ID" value="KJE93910.1"/>
    <property type="molecule type" value="Genomic_DNA"/>
</dbReference>
<evidence type="ECO:0000313" key="12">
    <source>
        <dbReference type="EMBL" id="KJE93910.1"/>
    </source>
</evidence>
<proteinExistence type="inferred from homology"/>
<dbReference type="InterPro" id="IPR012677">
    <property type="entry name" value="Nucleotide-bd_a/b_plait_sf"/>
</dbReference>
<evidence type="ECO:0000256" key="9">
    <source>
        <dbReference type="SAM" id="MobiDB-lite"/>
    </source>
</evidence>
<evidence type="ECO:0000256" key="8">
    <source>
        <dbReference type="ARBA" id="ARBA00023136"/>
    </source>
</evidence>
<comment type="subcellular location">
    <subcellularLocation>
        <location evidence="1">Mitochondrion inner membrane</location>
        <topology evidence="1">Single-pass membrane protein</topology>
    </subcellularLocation>
</comment>
<dbReference type="Pfam" id="PF10443">
    <property type="entry name" value="RNA12"/>
    <property type="match status" value="1"/>
</dbReference>
<dbReference type="InterPro" id="IPR000504">
    <property type="entry name" value="RRM_dom"/>
</dbReference>
<name>A0A0D2WQF7_CAPO3</name>
<dbReference type="InterPro" id="IPR034260">
    <property type="entry name" value="Yme2_RRM"/>
</dbReference>